<evidence type="ECO:0000259" key="9">
    <source>
        <dbReference type="PROSITE" id="PS50805"/>
    </source>
</evidence>
<dbReference type="Gene3D" id="6.10.140.140">
    <property type="match status" value="2"/>
</dbReference>
<dbReference type="GO" id="GO:0008270">
    <property type="term" value="F:zinc ion binding"/>
    <property type="evidence" value="ECO:0007669"/>
    <property type="project" value="UniProtKB-KW"/>
</dbReference>
<dbReference type="Pfam" id="PF00096">
    <property type="entry name" value="zf-C2H2"/>
    <property type="match status" value="7"/>
</dbReference>
<dbReference type="FunFam" id="3.30.160.60:FF:001498">
    <property type="entry name" value="Zinc finger protein 404"/>
    <property type="match status" value="1"/>
</dbReference>
<dbReference type="CDD" id="cd07765">
    <property type="entry name" value="KRAB_A-box"/>
    <property type="match status" value="2"/>
</dbReference>
<feature type="domain" description="C2H2-type" evidence="8">
    <location>
        <begin position="414"/>
        <end position="441"/>
    </location>
</feature>
<dbReference type="InterPro" id="IPR001909">
    <property type="entry name" value="KRAB"/>
</dbReference>
<dbReference type="PROSITE" id="PS50805">
    <property type="entry name" value="KRAB"/>
    <property type="match status" value="2"/>
</dbReference>
<feature type="domain" description="C2H2-type" evidence="8">
    <location>
        <begin position="278"/>
        <end position="305"/>
    </location>
</feature>
<comment type="subcellular location">
    <subcellularLocation>
        <location evidence="1">Nucleus</location>
    </subcellularLocation>
</comment>
<dbReference type="FunFam" id="3.30.160.60:FF:002254">
    <property type="entry name" value="Zinc finger protein 540"/>
    <property type="match status" value="2"/>
</dbReference>
<protein>
    <recommendedName>
        <fullName evidence="11">Zinc finger protein 177</fullName>
    </recommendedName>
</protein>
<feature type="domain" description="C2H2-type" evidence="8">
    <location>
        <begin position="554"/>
        <end position="581"/>
    </location>
</feature>
<evidence type="ECO:0008006" key="11">
    <source>
        <dbReference type="Google" id="ProtNLM"/>
    </source>
</evidence>
<proteinExistence type="predicted"/>
<dbReference type="AlphaFoldDB" id="D2I629"/>
<dbReference type="FunFam" id="3.30.160.60:FF:000478">
    <property type="entry name" value="Zinc finger protein 133"/>
    <property type="match status" value="1"/>
</dbReference>
<sequence length="581" mass="65590">MQLPDAGMFVMVKDPVTFEDVAVEFTQEEWTLLDQTQRRLCRDVMLENYKSLAAIELTAAKFCSSVFCITSGHIFGITVFPSAENSKFNWNTDISTHKPIVDVAADPELPAELSLPLLSKCGQLLIVKNVKHAFWSACSEPCLESVTFEEVAVDFSQEEWALLDAAQKILYRDVMLENYRNLASLDWDIQLKSKDGIPMQNVPGEKTCNGIKLAPTQPGKKPLKFDHCGKFIRKNYHFTCTRYCEGEKCYKYKEYGKDLGHPSTLSSHVSTHSGEKTREFNDCGKAFSQEASLRKYFRTLTGEKSHACNQCLMSFSLHPSFSVHVQIPTGEELCECHDHGERASLGVHKTMCTMEESSECKEHGKAFTSSSSLQKCVRLHAREKPYECSDCGKAFIFQSSLKKHVRSHTGEKPYECNHCGKSFSQSSHLNVHKRTHTGEKPYDCKECGKAFTVPSSLQKHMRTHTGEKPYECSDCGKAFIDQSSLKKHTRSHTGEKPYECSQCGKSFSTGSYLIVHKRTHTGEKTYECKECGKAFRNSSCLRVHVRTHTGEKPYQCVQCGKAFSTSTNLIMHKRIHTGQKV</sequence>
<evidence type="ECO:0000256" key="3">
    <source>
        <dbReference type="ARBA" id="ARBA00022737"/>
    </source>
</evidence>
<keyword evidence="4 7" id="KW-0863">Zinc-finger</keyword>
<evidence type="ECO:0000256" key="1">
    <source>
        <dbReference type="ARBA" id="ARBA00004123"/>
    </source>
</evidence>
<dbReference type="InParanoid" id="D2I629"/>
<evidence type="ECO:0000256" key="7">
    <source>
        <dbReference type="PROSITE-ProRule" id="PRU00042"/>
    </source>
</evidence>
<keyword evidence="3" id="KW-0677">Repeat</keyword>
<dbReference type="PANTHER" id="PTHR23234">
    <property type="entry name" value="ZNF44 PROTEIN"/>
    <property type="match status" value="1"/>
</dbReference>
<keyword evidence="5" id="KW-0862">Zinc</keyword>
<dbReference type="PANTHER" id="PTHR23234:SF10">
    <property type="entry name" value="RIKEN CDNA 6720489N17 GENE-RELATED"/>
    <property type="match status" value="1"/>
</dbReference>
<feature type="domain" description="C2H2-type" evidence="8">
    <location>
        <begin position="526"/>
        <end position="553"/>
    </location>
</feature>
<organism evidence="10">
    <name type="scientific">Ailuropoda melanoleuca</name>
    <name type="common">Giant panda</name>
    <dbReference type="NCBI Taxonomy" id="9646"/>
    <lineage>
        <taxon>Eukaryota</taxon>
        <taxon>Metazoa</taxon>
        <taxon>Chordata</taxon>
        <taxon>Craniata</taxon>
        <taxon>Vertebrata</taxon>
        <taxon>Euteleostomi</taxon>
        <taxon>Mammalia</taxon>
        <taxon>Eutheria</taxon>
        <taxon>Laurasiatheria</taxon>
        <taxon>Carnivora</taxon>
        <taxon>Caniformia</taxon>
        <taxon>Ursidae</taxon>
        <taxon>Ailuropoda</taxon>
    </lineage>
</organism>
<dbReference type="InterPro" id="IPR036236">
    <property type="entry name" value="Znf_C2H2_sf"/>
</dbReference>
<dbReference type="GO" id="GO:0005634">
    <property type="term" value="C:nucleus"/>
    <property type="evidence" value="ECO:0007669"/>
    <property type="project" value="UniProtKB-SubCell"/>
</dbReference>
<dbReference type="FunFam" id="3.30.160.60:FF:002971">
    <property type="entry name" value="Zinc finger protein"/>
    <property type="match status" value="2"/>
</dbReference>
<accession>D2I629</accession>
<dbReference type="SMART" id="SM00355">
    <property type="entry name" value="ZnF_C2H2"/>
    <property type="match status" value="8"/>
</dbReference>
<dbReference type="PROSITE" id="PS50157">
    <property type="entry name" value="ZINC_FINGER_C2H2_2"/>
    <property type="match status" value="9"/>
</dbReference>
<gene>
    <name evidence="10" type="ORF">PANDA_021188</name>
</gene>
<feature type="domain" description="KRAB" evidence="9">
    <location>
        <begin position="16"/>
        <end position="102"/>
    </location>
</feature>
<dbReference type="SUPFAM" id="SSF57667">
    <property type="entry name" value="beta-beta-alpha zinc fingers"/>
    <property type="match status" value="6"/>
</dbReference>
<dbReference type="InterPro" id="IPR050758">
    <property type="entry name" value="Znf_C2H2-type"/>
</dbReference>
<dbReference type="Gene3D" id="3.30.160.60">
    <property type="entry name" value="Classic Zinc Finger"/>
    <property type="match status" value="9"/>
</dbReference>
<evidence type="ECO:0000256" key="5">
    <source>
        <dbReference type="ARBA" id="ARBA00022833"/>
    </source>
</evidence>
<keyword evidence="2" id="KW-0479">Metal-binding</keyword>
<feature type="domain" description="C2H2-type" evidence="8">
    <location>
        <begin position="386"/>
        <end position="413"/>
    </location>
</feature>
<feature type="domain" description="KRAB" evidence="9">
    <location>
        <begin position="146"/>
        <end position="219"/>
    </location>
</feature>
<dbReference type="FunFam" id="3.30.160.60:FF:000016">
    <property type="entry name" value="zinc finger protein 37 homolog"/>
    <property type="match status" value="1"/>
</dbReference>
<evidence type="ECO:0000259" key="8">
    <source>
        <dbReference type="PROSITE" id="PS50157"/>
    </source>
</evidence>
<dbReference type="Pfam" id="PF01352">
    <property type="entry name" value="KRAB"/>
    <property type="match status" value="2"/>
</dbReference>
<reference evidence="10" key="1">
    <citation type="journal article" date="2010" name="Nature">
        <title>The sequence and de novo assembly of the giant panda genome.</title>
        <authorList>
            <person name="Li R."/>
            <person name="Fan W."/>
            <person name="Tian G."/>
            <person name="Zhu H."/>
            <person name="He L."/>
            <person name="Cai J."/>
            <person name="Huang Q."/>
            <person name="Cai Q."/>
            <person name="Li B."/>
            <person name="Bai Y."/>
            <person name="Zhang Z."/>
            <person name="Zhang Y."/>
            <person name="Wang W."/>
            <person name="Li J."/>
            <person name="Wei F."/>
            <person name="Li H."/>
            <person name="Jian M."/>
            <person name="Li J."/>
            <person name="Zhang Z."/>
            <person name="Nielsen R."/>
            <person name="Li D."/>
            <person name="Gu W."/>
            <person name="Yang Z."/>
            <person name="Xuan Z."/>
            <person name="Ryder O.A."/>
            <person name="Leung F.C."/>
            <person name="Zhou Y."/>
            <person name="Cao J."/>
            <person name="Sun X."/>
            <person name="Fu Y."/>
            <person name="Fang X."/>
            <person name="Guo X."/>
            <person name="Wang B."/>
            <person name="Hou R."/>
            <person name="Shen F."/>
            <person name="Mu B."/>
            <person name="Ni P."/>
            <person name="Lin R."/>
            <person name="Qian W."/>
            <person name="Wang G."/>
            <person name="Yu C."/>
            <person name="Nie W."/>
            <person name="Wang J."/>
            <person name="Wu Z."/>
            <person name="Liang H."/>
            <person name="Min J."/>
            <person name="Wu Q."/>
            <person name="Cheng S."/>
            <person name="Ruan J."/>
            <person name="Wang M."/>
            <person name="Shi Z."/>
            <person name="Wen M."/>
            <person name="Liu B."/>
            <person name="Ren X."/>
            <person name="Zheng H."/>
            <person name="Dong D."/>
            <person name="Cook K."/>
            <person name="Shan G."/>
            <person name="Zhang H."/>
            <person name="Kosiol C."/>
            <person name="Xie X."/>
            <person name="Lu Z."/>
            <person name="Zheng H."/>
            <person name="Li Y."/>
            <person name="Steiner C.C."/>
            <person name="Lam T.T."/>
            <person name="Lin S."/>
            <person name="Zhang Q."/>
            <person name="Li G."/>
            <person name="Tian J."/>
            <person name="Gong T."/>
            <person name="Liu H."/>
            <person name="Zhang D."/>
            <person name="Fang L."/>
            <person name="Ye C."/>
            <person name="Zhang J."/>
            <person name="Hu W."/>
            <person name="Xu A."/>
            <person name="Ren Y."/>
            <person name="Zhang G."/>
            <person name="Bruford M.W."/>
            <person name="Li Q."/>
            <person name="Ma L."/>
            <person name="Guo Y."/>
            <person name="An N."/>
            <person name="Hu Y."/>
            <person name="Zheng Y."/>
            <person name="Shi Y."/>
            <person name="Li Z."/>
            <person name="Liu Q."/>
            <person name="Chen Y."/>
            <person name="Zhao J."/>
            <person name="Qu N."/>
            <person name="Zhao S."/>
            <person name="Tian F."/>
            <person name="Wang X."/>
            <person name="Wang H."/>
            <person name="Xu L."/>
            <person name="Liu X."/>
            <person name="Vinar T."/>
            <person name="Wang Y."/>
            <person name="Lam T.W."/>
            <person name="Yiu S.M."/>
            <person name="Liu S."/>
            <person name="Zhang H."/>
            <person name="Li D."/>
            <person name="Huang Y."/>
            <person name="Wang X."/>
            <person name="Yang G."/>
            <person name="Jiang Z."/>
            <person name="Wang J."/>
            <person name="Qin N."/>
            <person name="Li L."/>
            <person name="Li J."/>
            <person name="Bolund L."/>
            <person name="Kristiansen K."/>
            <person name="Wong G.K."/>
            <person name="Olson M."/>
            <person name="Zhang X."/>
            <person name="Li S."/>
            <person name="Yang H."/>
            <person name="Wang J."/>
            <person name="Wang J."/>
        </authorList>
    </citation>
    <scope>NUCLEOTIDE SEQUENCE [LARGE SCALE GENOMIC DNA]</scope>
</reference>
<name>D2I629_AILME</name>
<feature type="domain" description="C2H2-type" evidence="8">
    <location>
        <begin position="358"/>
        <end position="385"/>
    </location>
</feature>
<feature type="domain" description="C2H2-type" evidence="8">
    <location>
        <begin position="442"/>
        <end position="469"/>
    </location>
</feature>
<feature type="domain" description="C2H2-type" evidence="8">
    <location>
        <begin position="498"/>
        <end position="525"/>
    </location>
</feature>
<evidence type="ECO:0000256" key="6">
    <source>
        <dbReference type="ARBA" id="ARBA00023242"/>
    </source>
</evidence>
<evidence type="ECO:0000256" key="2">
    <source>
        <dbReference type="ARBA" id="ARBA00022723"/>
    </source>
</evidence>
<evidence type="ECO:0000313" key="10">
    <source>
        <dbReference type="EMBL" id="EFB17845.1"/>
    </source>
</evidence>
<feature type="domain" description="C2H2-type" evidence="8">
    <location>
        <begin position="470"/>
        <end position="497"/>
    </location>
</feature>
<dbReference type="SMART" id="SM00349">
    <property type="entry name" value="KRAB"/>
    <property type="match status" value="2"/>
</dbReference>
<dbReference type="EMBL" id="GL194855">
    <property type="protein sequence ID" value="EFB17845.1"/>
    <property type="molecule type" value="Genomic_DNA"/>
</dbReference>
<dbReference type="SUPFAM" id="SSF109640">
    <property type="entry name" value="KRAB domain (Kruppel-associated box)"/>
    <property type="match status" value="2"/>
</dbReference>
<dbReference type="PROSITE" id="PS00028">
    <property type="entry name" value="ZINC_FINGER_C2H2_1"/>
    <property type="match status" value="7"/>
</dbReference>
<dbReference type="InterPro" id="IPR036051">
    <property type="entry name" value="KRAB_dom_sf"/>
</dbReference>
<dbReference type="GO" id="GO:0006355">
    <property type="term" value="P:regulation of DNA-templated transcription"/>
    <property type="evidence" value="ECO:0007669"/>
    <property type="project" value="InterPro"/>
</dbReference>
<keyword evidence="6" id="KW-0539">Nucleus</keyword>
<evidence type="ECO:0000256" key="4">
    <source>
        <dbReference type="ARBA" id="ARBA00022771"/>
    </source>
</evidence>
<dbReference type="InterPro" id="IPR013087">
    <property type="entry name" value="Znf_C2H2_type"/>
</dbReference>